<sequence length="305" mass="33899">MEAPAGNVSVKVEEEDAPLPNYHPEYPSSPDMDITLRSNDGTLFGASSLLLKLTWGFFKTMFSLPKESPSSSSTEPITMQESTEVIAGLLNLSFRLGMPPLDSIDTLETLLRAADKYEVTSAAVMIRSVLTSPVLEASPARIYGIAYEHGWYKEAAWASSKTLTLDLCSPEAVSDLSRIDGSAIMKLMTLHRNRRDLFRERLDDIDLFPYATTTQLVCHSCEEDVDNSPWQVMKYTLVSQMERDGISTDCLDGTILEAVIDAKCPRCKRKIYNPVMLRKGLREAIKGLPDRVEFSAEEEAEAQGT</sequence>
<dbReference type="Proteomes" id="UP000076727">
    <property type="component" value="Unassembled WGS sequence"/>
</dbReference>
<dbReference type="EMBL" id="KV429032">
    <property type="protein sequence ID" value="KZT74690.1"/>
    <property type="molecule type" value="Genomic_DNA"/>
</dbReference>
<evidence type="ECO:0000313" key="3">
    <source>
        <dbReference type="Proteomes" id="UP000076727"/>
    </source>
</evidence>
<gene>
    <name evidence="2" type="ORF">DAEQUDRAFT_807030</name>
</gene>
<evidence type="ECO:0000313" key="2">
    <source>
        <dbReference type="EMBL" id="KZT74690.1"/>
    </source>
</evidence>
<accession>A0A165UBU0</accession>
<dbReference type="STRING" id="1314783.A0A165UBU0"/>
<dbReference type="Gene3D" id="3.30.710.10">
    <property type="entry name" value="Potassium Channel Kv1.1, Chain A"/>
    <property type="match status" value="1"/>
</dbReference>
<feature type="region of interest" description="Disordered" evidence="1">
    <location>
        <begin position="1"/>
        <end position="22"/>
    </location>
</feature>
<protein>
    <recommendedName>
        <fullName evidence="4">BTB domain-containing protein</fullName>
    </recommendedName>
</protein>
<dbReference type="AlphaFoldDB" id="A0A165UBU0"/>
<evidence type="ECO:0008006" key="4">
    <source>
        <dbReference type="Google" id="ProtNLM"/>
    </source>
</evidence>
<evidence type="ECO:0000256" key="1">
    <source>
        <dbReference type="SAM" id="MobiDB-lite"/>
    </source>
</evidence>
<keyword evidence="3" id="KW-1185">Reference proteome</keyword>
<reference evidence="2 3" key="1">
    <citation type="journal article" date="2016" name="Mol. Biol. Evol.">
        <title>Comparative Genomics of Early-Diverging Mushroom-Forming Fungi Provides Insights into the Origins of Lignocellulose Decay Capabilities.</title>
        <authorList>
            <person name="Nagy L.G."/>
            <person name="Riley R."/>
            <person name="Tritt A."/>
            <person name="Adam C."/>
            <person name="Daum C."/>
            <person name="Floudas D."/>
            <person name="Sun H."/>
            <person name="Yadav J.S."/>
            <person name="Pangilinan J."/>
            <person name="Larsson K.H."/>
            <person name="Matsuura K."/>
            <person name="Barry K."/>
            <person name="Labutti K."/>
            <person name="Kuo R."/>
            <person name="Ohm R.A."/>
            <person name="Bhattacharya S.S."/>
            <person name="Shirouzu T."/>
            <person name="Yoshinaga Y."/>
            <person name="Martin F.M."/>
            <person name="Grigoriev I.V."/>
            <person name="Hibbett D.S."/>
        </authorList>
    </citation>
    <scope>NUCLEOTIDE SEQUENCE [LARGE SCALE GENOMIC DNA]</scope>
    <source>
        <strain evidence="2 3">L-15889</strain>
    </source>
</reference>
<organism evidence="2 3">
    <name type="scientific">Daedalea quercina L-15889</name>
    <dbReference type="NCBI Taxonomy" id="1314783"/>
    <lineage>
        <taxon>Eukaryota</taxon>
        <taxon>Fungi</taxon>
        <taxon>Dikarya</taxon>
        <taxon>Basidiomycota</taxon>
        <taxon>Agaricomycotina</taxon>
        <taxon>Agaricomycetes</taxon>
        <taxon>Polyporales</taxon>
        <taxon>Fomitopsis</taxon>
    </lineage>
</organism>
<name>A0A165UBU0_9APHY</name>
<proteinExistence type="predicted"/>
<dbReference type="InterPro" id="IPR011333">
    <property type="entry name" value="SKP1/BTB/POZ_sf"/>
</dbReference>
<dbReference type="OrthoDB" id="3266199at2759"/>